<accession>A0A8S1MC67</accession>
<feature type="region of interest" description="Disordered" evidence="1">
    <location>
        <begin position="139"/>
        <end position="183"/>
    </location>
</feature>
<comment type="caution">
    <text evidence="3">The sequence shown here is derived from an EMBL/GenBank/DDBJ whole genome shotgun (WGS) entry which is preliminary data.</text>
</comment>
<dbReference type="GO" id="GO:2001070">
    <property type="term" value="F:starch binding"/>
    <property type="evidence" value="ECO:0007669"/>
    <property type="project" value="InterPro"/>
</dbReference>
<name>A0A8S1MC67_PARPR</name>
<dbReference type="PROSITE" id="PS51166">
    <property type="entry name" value="CBM20"/>
    <property type="match status" value="1"/>
</dbReference>
<dbReference type="Pfam" id="PF00686">
    <property type="entry name" value="CBM_20"/>
    <property type="match status" value="1"/>
</dbReference>
<gene>
    <name evidence="3" type="ORF">PPRIM_AZ9-3.1.T0540125</name>
</gene>
<organism evidence="3 4">
    <name type="scientific">Paramecium primaurelia</name>
    <dbReference type="NCBI Taxonomy" id="5886"/>
    <lineage>
        <taxon>Eukaryota</taxon>
        <taxon>Sar</taxon>
        <taxon>Alveolata</taxon>
        <taxon>Ciliophora</taxon>
        <taxon>Intramacronucleata</taxon>
        <taxon>Oligohymenophorea</taxon>
        <taxon>Peniculida</taxon>
        <taxon>Parameciidae</taxon>
        <taxon>Paramecium</taxon>
    </lineage>
</organism>
<dbReference type="AlphaFoldDB" id="A0A8S1MC67"/>
<evidence type="ECO:0000313" key="3">
    <source>
        <dbReference type="EMBL" id="CAD8075283.1"/>
    </source>
</evidence>
<evidence type="ECO:0000259" key="2">
    <source>
        <dbReference type="PROSITE" id="PS51166"/>
    </source>
</evidence>
<dbReference type="GO" id="GO:0016020">
    <property type="term" value="C:membrane"/>
    <property type="evidence" value="ECO:0007669"/>
    <property type="project" value="TreeGrafter"/>
</dbReference>
<keyword evidence="4" id="KW-1185">Reference proteome</keyword>
<proteinExistence type="predicted"/>
<reference evidence="3" key="1">
    <citation type="submission" date="2021-01" db="EMBL/GenBank/DDBJ databases">
        <authorList>
            <consortium name="Genoscope - CEA"/>
            <person name="William W."/>
        </authorList>
    </citation>
    <scope>NUCLEOTIDE SEQUENCE</scope>
</reference>
<sequence length="192" mass="21969">MSAQVLFRVACQTQISQTVYIVGNNSALGNWNPQNGFKLITNSEQYPLWINEQPLEVEPNQILEFKIVICDGMNSQWEIGANRLIQISGQKLIVILTFNSPSLIIHNIRRLFSNTDLTNITESTARKISIQLQQKLYDSDEDSDQEIESEENSQFYDEETSLISNEQCQSSPNKQSNDKDDQVNLEFSNFDL</sequence>
<feature type="domain" description="CBM20" evidence="2">
    <location>
        <begin position="1"/>
        <end position="110"/>
    </location>
</feature>
<dbReference type="PANTHER" id="PTHR15048">
    <property type="entry name" value="STARCH-BINDING DOMAIN-CONTAINING PROTEIN 1"/>
    <property type="match status" value="1"/>
</dbReference>
<evidence type="ECO:0000256" key="1">
    <source>
        <dbReference type="SAM" id="MobiDB-lite"/>
    </source>
</evidence>
<evidence type="ECO:0000313" key="4">
    <source>
        <dbReference type="Proteomes" id="UP000688137"/>
    </source>
</evidence>
<dbReference type="SMART" id="SM01065">
    <property type="entry name" value="CBM_2"/>
    <property type="match status" value="1"/>
</dbReference>
<protein>
    <recommendedName>
        <fullName evidence="2">CBM20 domain-containing protein</fullName>
    </recommendedName>
</protein>
<dbReference type="PANTHER" id="PTHR15048:SF0">
    <property type="entry name" value="STARCH-BINDING DOMAIN-CONTAINING PROTEIN 1"/>
    <property type="match status" value="1"/>
</dbReference>
<dbReference type="InterPro" id="IPR002044">
    <property type="entry name" value="CBM20"/>
</dbReference>
<feature type="compositionally biased region" description="Acidic residues" evidence="1">
    <location>
        <begin position="139"/>
        <end position="160"/>
    </location>
</feature>
<dbReference type="CDD" id="cd05467">
    <property type="entry name" value="CBM20"/>
    <property type="match status" value="1"/>
</dbReference>
<feature type="compositionally biased region" description="Polar residues" evidence="1">
    <location>
        <begin position="161"/>
        <end position="175"/>
    </location>
</feature>
<dbReference type="Proteomes" id="UP000688137">
    <property type="component" value="Unassembled WGS sequence"/>
</dbReference>
<dbReference type="OMA" id="EFKIVIC"/>
<dbReference type="EMBL" id="CAJJDM010000054">
    <property type="protein sequence ID" value="CAD8075283.1"/>
    <property type="molecule type" value="Genomic_DNA"/>
</dbReference>